<evidence type="ECO:0000256" key="1">
    <source>
        <dbReference type="PROSITE-ProRule" id="PRU00221"/>
    </source>
</evidence>
<dbReference type="InterPro" id="IPR052993">
    <property type="entry name" value="CFA-57"/>
</dbReference>
<dbReference type="eggNOG" id="ENOG502QTIS">
    <property type="taxonomic scope" value="Eukaryota"/>
</dbReference>
<dbReference type="Proteomes" id="UP000008792">
    <property type="component" value="Unassembled WGS sequence"/>
</dbReference>
<evidence type="ECO:0000313" key="4">
    <source>
        <dbReference type="EMBL" id="EDW60024.1"/>
    </source>
</evidence>
<dbReference type="InterPro" id="IPR036322">
    <property type="entry name" value="WD40_repeat_dom_sf"/>
</dbReference>
<dbReference type="SUPFAM" id="SSF50978">
    <property type="entry name" value="WD40 repeat-like"/>
    <property type="match status" value="2"/>
</dbReference>
<dbReference type="Pfam" id="PF00400">
    <property type="entry name" value="WD40"/>
    <property type="match status" value="2"/>
</dbReference>
<feature type="region of interest" description="Disordered" evidence="3">
    <location>
        <begin position="1151"/>
        <end position="1173"/>
    </location>
</feature>
<dbReference type="Gene3D" id="2.130.10.10">
    <property type="entry name" value="YVTN repeat-like/Quinoprotein amine dehydrogenase"/>
    <property type="match status" value="2"/>
</dbReference>
<feature type="coiled-coil region" evidence="2">
    <location>
        <begin position="961"/>
        <end position="1041"/>
    </location>
</feature>
<proteinExistence type="predicted"/>
<dbReference type="InterPro" id="IPR001680">
    <property type="entry name" value="WD40_rpt"/>
</dbReference>
<dbReference type="HOGENOM" id="CLU_003598_0_0_1"/>
<evidence type="ECO:0000256" key="3">
    <source>
        <dbReference type="SAM" id="MobiDB-lite"/>
    </source>
</evidence>
<dbReference type="FunFam" id="1.10.287.1490:FF:000014">
    <property type="entry name" value="AGAP008095-PA"/>
    <property type="match status" value="1"/>
</dbReference>
<dbReference type="STRING" id="7244.B4LMN7"/>
<name>B4LMN7_DROVI</name>
<evidence type="ECO:0000313" key="5">
    <source>
        <dbReference type="Proteomes" id="UP000008792"/>
    </source>
</evidence>
<keyword evidence="1" id="KW-0853">WD repeat</keyword>
<feature type="repeat" description="WD" evidence="1">
    <location>
        <begin position="374"/>
        <end position="415"/>
    </location>
</feature>
<sequence>MDEKRPSVVNSVSIRPKLIYGLRTDVIGNINFNLTKEVIYPVEGVLAFHDYVTNKQRFLRFPEDTTPEIIALSSHRKLLAVLELHARNGRYISIYELSTLKKRRHLELPGNHRNAQVQQMIFTNDSRAIALVTRPPNEMVFMLVLDKTSTVIEGRATLPGSHGGAECIAGNPNDCGFLAVAGDRNLLLLSKSERGFTISNNLKINYRVTSMAFLSMDLLMMGTDHDLLILVENGEQKLSQKASVAETVDLMIDQEMFDKDREAQEQRYSAIQPLVLANWRVLCMTAFARGFAYIIFNKVFVFERVSKFKFERKTVLTVPISIYAEPLYQITNLAIDHKQETVIVTCAHAQIYVGILIVPETLKTKQLKFEPLGVLIHIGDVVALSVCAWKPIVMTASRDQTIRIWNYETAKVELVRKFQVDVNIVELNSTGLMAAIGFSDQLRITQIFMDELNIVKTYNFPHCNDVRYSNLGHLMAAAYDNNIAVTSVYNLEVVIHLKGHNGTVLSVAWTRTDKYLISGGAEGAIYQWDIETGARLQEIVQKGTEYVTVCVSFNEPMTIFAGTNHGTIREFQDSTLQREITVPSRNKGAVSDLCLARSDLIMFIADHEGGLFNMQLPFLEAGGGTFTNFRFFDGPINKLRFTYEGTMLVAISKRGTVAIWTMENIEEKVAPIDQDLMKSQEVLIPRTQLSDKVEQITNLELRLKQQAEEFQYQLSQNEIFDGQQLQEVHRSYCSALEELKELNNEIVSKHTEEMNLITFQINDMKQDHRSQMDILASQYSERMLIEYQKFTNLRENMLELRESYEDKLKNSTGTLQDTIEALENDYKKQLDERKDLIRELMKEMQDKKDEFIKYCQEVEAENDRNMVATQTEYENKLTTERNETQMWRGKAGVLQKKYESQCREIDNLLEEVETLKEEHFKSQMKMQKQLRNVEDLQKDISDRDYAIGAKEKRIQELLHKNQELDKYKQVLNHKIAELKAQIEPREFQINDKRKHIIEMEHELEGLNQNNIQLELQLKEMRDKYLSNVAELRSERHRAKAARECLNAICTDIFYVAGEVSTADGLKKAVKELFHKHANDDELKRFVTLDAEVRDEFLRQRKQIETVLARYKSVAEDKSVQKKYDKLFQENVVLLEEIESLRDENKSLRSRVREDVRRSGRKSTKSSRRLESLM</sequence>
<accession>B4LMN7</accession>
<gene>
    <name evidence="4" type="primary">Dvir\GJ21259</name>
    <name evidence="4" type="ORF">Dvir_GJ21259</name>
</gene>
<feature type="repeat" description="WD" evidence="1">
    <location>
        <begin position="497"/>
        <end position="538"/>
    </location>
</feature>
<dbReference type="OrthoDB" id="10251741at2759"/>
<evidence type="ECO:0000256" key="2">
    <source>
        <dbReference type="SAM" id="Coils"/>
    </source>
</evidence>
<reference evidence="4 5" key="1">
    <citation type="journal article" date="2007" name="Nature">
        <title>Evolution of genes and genomes on the Drosophila phylogeny.</title>
        <authorList>
            <consortium name="Drosophila 12 Genomes Consortium"/>
            <person name="Clark A.G."/>
            <person name="Eisen M.B."/>
            <person name="Smith D.R."/>
            <person name="Bergman C.M."/>
            <person name="Oliver B."/>
            <person name="Markow T.A."/>
            <person name="Kaufman T.C."/>
            <person name="Kellis M."/>
            <person name="Gelbart W."/>
            <person name="Iyer V.N."/>
            <person name="Pollard D.A."/>
            <person name="Sackton T.B."/>
            <person name="Larracuente A.M."/>
            <person name="Singh N.D."/>
            <person name="Abad J.P."/>
            <person name="Abt D.N."/>
            <person name="Adryan B."/>
            <person name="Aguade M."/>
            <person name="Akashi H."/>
            <person name="Anderson W.W."/>
            <person name="Aquadro C.F."/>
            <person name="Ardell D.H."/>
            <person name="Arguello R."/>
            <person name="Artieri C.G."/>
            <person name="Barbash D.A."/>
            <person name="Barker D."/>
            <person name="Barsanti P."/>
            <person name="Batterham P."/>
            <person name="Batzoglou S."/>
            <person name="Begun D."/>
            <person name="Bhutkar A."/>
            <person name="Blanco E."/>
            <person name="Bosak S.A."/>
            <person name="Bradley R.K."/>
            <person name="Brand A.D."/>
            <person name="Brent M.R."/>
            <person name="Brooks A.N."/>
            <person name="Brown R.H."/>
            <person name="Butlin R.K."/>
            <person name="Caggese C."/>
            <person name="Calvi B.R."/>
            <person name="Bernardo de Carvalho A."/>
            <person name="Caspi A."/>
            <person name="Castrezana S."/>
            <person name="Celniker S.E."/>
            <person name="Chang J.L."/>
            <person name="Chapple C."/>
            <person name="Chatterji S."/>
            <person name="Chinwalla A."/>
            <person name="Civetta A."/>
            <person name="Clifton S.W."/>
            <person name="Comeron J.M."/>
            <person name="Costello J.C."/>
            <person name="Coyne J.A."/>
            <person name="Daub J."/>
            <person name="David R.G."/>
            <person name="Delcher A.L."/>
            <person name="Delehaunty K."/>
            <person name="Do C.B."/>
            <person name="Ebling H."/>
            <person name="Edwards K."/>
            <person name="Eickbush T."/>
            <person name="Evans J.D."/>
            <person name="Filipski A."/>
            <person name="Findeiss S."/>
            <person name="Freyhult E."/>
            <person name="Fulton L."/>
            <person name="Fulton R."/>
            <person name="Garcia A.C."/>
            <person name="Gardiner A."/>
            <person name="Garfield D.A."/>
            <person name="Garvin B.E."/>
            <person name="Gibson G."/>
            <person name="Gilbert D."/>
            <person name="Gnerre S."/>
            <person name="Godfrey J."/>
            <person name="Good R."/>
            <person name="Gotea V."/>
            <person name="Gravely B."/>
            <person name="Greenberg A.J."/>
            <person name="Griffiths-Jones S."/>
            <person name="Gross S."/>
            <person name="Guigo R."/>
            <person name="Gustafson E.A."/>
            <person name="Haerty W."/>
            <person name="Hahn M.W."/>
            <person name="Halligan D.L."/>
            <person name="Halpern A.L."/>
            <person name="Halter G.M."/>
            <person name="Han M.V."/>
            <person name="Heger A."/>
            <person name="Hillier L."/>
            <person name="Hinrichs A.S."/>
            <person name="Holmes I."/>
            <person name="Hoskins R.A."/>
            <person name="Hubisz M.J."/>
            <person name="Hultmark D."/>
            <person name="Huntley M.A."/>
            <person name="Jaffe D.B."/>
            <person name="Jagadeeshan S."/>
            <person name="Jeck W.R."/>
            <person name="Johnson J."/>
            <person name="Jones C.D."/>
            <person name="Jordan W.C."/>
            <person name="Karpen G.H."/>
            <person name="Kataoka E."/>
            <person name="Keightley P.D."/>
            <person name="Kheradpour P."/>
            <person name="Kirkness E.F."/>
            <person name="Koerich L.B."/>
            <person name="Kristiansen K."/>
            <person name="Kudrna D."/>
            <person name="Kulathinal R.J."/>
            <person name="Kumar S."/>
            <person name="Kwok R."/>
            <person name="Lander E."/>
            <person name="Langley C.H."/>
            <person name="Lapoint R."/>
            <person name="Lazzaro B.P."/>
            <person name="Lee S.J."/>
            <person name="Levesque L."/>
            <person name="Li R."/>
            <person name="Lin C.F."/>
            <person name="Lin M.F."/>
            <person name="Lindblad-Toh K."/>
            <person name="Llopart A."/>
            <person name="Long M."/>
            <person name="Low L."/>
            <person name="Lozovsky E."/>
            <person name="Lu J."/>
            <person name="Luo M."/>
            <person name="Machado C.A."/>
            <person name="Makalowski W."/>
            <person name="Marzo M."/>
            <person name="Matsuda M."/>
            <person name="Matzkin L."/>
            <person name="McAllister B."/>
            <person name="McBride C.S."/>
            <person name="McKernan B."/>
            <person name="McKernan K."/>
            <person name="Mendez-Lago M."/>
            <person name="Minx P."/>
            <person name="Mollenhauer M.U."/>
            <person name="Montooth K."/>
            <person name="Mount S.M."/>
            <person name="Mu X."/>
            <person name="Myers E."/>
            <person name="Negre B."/>
            <person name="Newfeld S."/>
            <person name="Nielsen R."/>
            <person name="Noor M.A."/>
            <person name="O'Grady P."/>
            <person name="Pachter L."/>
            <person name="Papaceit M."/>
            <person name="Parisi M.J."/>
            <person name="Parisi M."/>
            <person name="Parts L."/>
            <person name="Pedersen J.S."/>
            <person name="Pesole G."/>
            <person name="Phillippy A.M."/>
            <person name="Ponting C.P."/>
            <person name="Pop M."/>
            <person name="Porcelli D."/>
            <person name="Powell J.R."/>
            <person name="Prohaska S."/>
            <person name="Pruitt K."/>
            <person name="Puig M."/>
            <person name="Quesneville H."/>
            <person name="Ram K.R."/>
            <person name="Rand D."/>
            <person name="Rasmussen M.D."/>
            <person name="Reed L.K."/>
            <person name="Reenan R."/>
            <person name="Reily A."/>
            <person name="Remington K.A."/>
            <person name="Rieger T.T."/>
            <person name="Ritchie M.G."/>
            <person name="Robin C."/>
            <person name="Rogers Y.H."/>
            <person name="Rohde C."/>
            <person name="Rozas J."/>
            <person name="Rubenfield M.J."/>
            <person name="Ruiz A."/>
            <person name="Russo S."/>
            <person name="Salzberg S.L."/>
            <person name="Sanchez-Gracia A."/>
            <person name="Saranga D.J."/>
            <person name="Sato H."/>
            <person name="Schaeffer S.W."/>
            <person name="Schatz M.C."/>
            <person name="Schlenke T."/>
            <person name="Schwartz R."/>
            <person name="Segarra C."/>
            <person name="Singh R.S."/>
            <person name="Sirot L."/>
            <person name="Sirota M."/>
            <person name="Sisneros N.B."/>
            <person name="Smith C.D."/>
            <person name="Smith T.F."/>
            <person name="Spieth J."/>
            <person name="Stage D.E."/>
            <person name="Stark A."/>
            <person name="Stephan W."/>
            <person name="Strausberg R.L."/>
            <person name="Strempel S."/>
            <person name="Sturgill D."/>
            <person name="Sutton G."/>
            <person name="Sutton G.G."/>
            <person name="Tao W."/>
            <person name="Teichmann S."/>
            <person name="Tobari Y.N."/>
            <person name="Tomimura Y."/>
            <person name="Tsolas J.M."/>
            <person name="Valente V.L."/>
            <person name="Venter E."/>
            <person name="Venter J.C."/>
            <person name="Vicario S."/>
            <person name="Vieira F.G."/>
            <person name="Vilella A.J."/>
            <person name="Villasante A."/>
            <person name="Walenz B."/>
            <person name="Wang J."/>
            <person name="Wasserman M."/>
            <person name="Watts T."/>
            <person name="Wilson D."/>
            <person name="Wilson R.K."/>
            <person name="Wing R.A."/>
            <person name="Wolfner M.F."/>
            <person name="Wong A."/>
            <person name="Wong G.K."/>
            <person name="Wu C.I."/>
            <person name="Wu G."/>
            <person name="Yamamoto D."/>
            <person name="Yang H.P."/>
            <person name="Yang S.P."/>
            <person name="Yorke J.A."/>
            <person name="Yoshida K."/>
            <person name="Zdobnov E."/>
            <person name="Zhang P."/>
            <person name="Zhang Y."/>
            <person name="Zimin A.V."/>
            <person name="Baldwin J."/>
            <person name="Abdouelleil A."/>
            <person name="Abdulkadir J."/>
            <person name="Abebe A."/>
            <person name="Abera B."/>
            <person name="Abreu J."/>
            <person name="Acer S.C."/>
            <person name="Aftuck L."/>
            <person name="Alexander A."/>
            <person name="An P."/>
            <person name="Anderson E."/>
            <person name="Anderson S."/>
            <person name="Arachi H."/>
            <person name="Azer M."/>
            <person name="Bachantsang P."/>
            <person name="Barry A."/>
            <person name="Bayul T."/>
            <person name="Berlin A."/>
            <person name="Bessette D."/>
            <person name="Bloom T."/>
            <person name="Blye J."/>
            <person name="Boguslavskiy L."/>
            <person name="Bonnet C."/>
            <person name="Boukhgalter B."/>
            <person name="Bourzgui I."/>
            <person name="Brown A."/>
            <person name="Cahill P."/>
            <person name="Channer S."/>
            <person name="Cheshatsang Y."/>
            <person name="Chuda L."/>
            <person name="Citroen M."/>
            <person name="Collymore A."/>
            <person name="Cooke P."/>
            <person name="Costello M."/>
            <person name="D'Aco K."/>
            <person name="Daza R."/>
            <person name="De Haan G."/>
            <person name="DeGray S."/>
            <person name="DeMaso C."/>
            <person name="Dhargay N."/>
            <person name="Dooley K."/>
            <person name="Dooley E."/>
            <person name="Doricent M."/>
            <person name="Dorje P."/>
            <person name="Dorjee K."/>
            <person name="Dupes A."/>
            <person name="Elong R."/>
            <person name="Falk J."/>
            <person name="Farina A."/>
            <person name="Faro S."/>
            <person name="Ferguson D."/>
            <person name="Fisher S."/>
            <person name="Foley C.D."/>
            <person name="Franke A."/>
            <person name="Friedrich D."/>
            <person name="Gadbois L."/>
            <person name="Gearin G."/>
            <person name="Gearin C.R."/>
            <person name="Giannoukos G."/>
            <person name="Goode T."/>
            <person name="Graham J."/>
            <person name="Grandbois E."/>
            <person name="Grewal S."/>
            <person name="Gyaltsen K."/>
            <person name="Hafez N."/>
            <person name="Hagos B."/>
            <person name="Hall J."/>
            <person name="Henson C."/>
            <person name="Hollinger A."/>
            <person name="Honan T."/>
            <person name="Huard M.D."/>
            <person name="Hughes L."/>
            <person name="Hurhula B."/>
            <person name="Husby M.E."/>
            <person name="Kamat A."/>
            <person name="Kanga B."/>
            <person name="Kashin S."/>
            <person name="Khazanovich D."/>
            <person name="Kisner P."/>
            <person name="Lance K."/>
            <person name="Lara M."/>
            <person name="Lee W."/>
            <person name="Lennon N."/>
            <person name="Letendre F."/>
            <person name="LeVine R."/>
            <person name="Lipovsky A."/>
            <person name="Liu X."/>
            <person name="Liu J."/>
            <person name="Liu S."/>
            <person name="Lokyitsang T."/>
            <person name="Lokyitsang Y."/>
            <person name="Lubonja R."/>
            <person name="Lui A."/>
            <person name="MacDonald P."/>
            <person name="Magnisalis V."/>
            <person name="Maru K."/>
            <person name="Matthews C."/>
            <person name="McCusker W."/>
            <person name="McDonough S."/>
            <person name="Mehta T."/>
            <person name="Meldrim J."/>
            <person name="Meneus L."/>
            <person name="Mihai O."/>
            <person name="Mihalev A."/>
            <person name="Mihova T."/>
            <person name="Mittelman R."/>
            <person name="Mlenga V."/>
            <person name="Montmayeur A."/>
            <person name="Mulrain L."/>
            <person name="Navidi A."/>
            <person name="Naylor J."/>
            <person name="Negash T."/>
            <person name="Nguyen T."/>
            <person name="Nguyen N."/>
            <person name="Nicol R."/>
            <person name="Norbu C."/>
            <person name="Norbu N."/>
            <person name="Novod N."/>
            <person name="O'Neill B."/>
            <person name="Osman S."/>
            <person name="Markiewicz E."/>
            <person name="Oyono O.L."/>
            <person name="Patti C."/>
            <person name="Phunkhang P."/>
            <person name="Pierre F."/>
            <person name="Priest M."/>
            <person name="Raghuraman S."/>
            <person name="Rege F."/>
            <person name="Reyes R."/>
            <person name="Rise C."/>
            <person name="Rogov P."/>
            <person name="Ross K."/>
            <person name="Ryan E."/>
            <person name="Settipalli S."/>
            <person name="Shea T."/>
            <person name="Sherpa N."/>
            <person name="Shi L."/>
            <person name="Shih D."/>
            <person name="Sparrow T."/>
            <person name="Spaulding J."/>
            <person name="Stalker J."/>
            <person name="Stange-Thomann N."/>
            <person name="Stavropoulos S."/>
            <person name="Stone C."/>
            <person name="Strader C."/>
            <person name="Tesfaye S."/>
            <person name="Thomson T."/>
            <person name="Thoulutsang Y."/>
            <person name="Thoulutsang D."/>
            <person name="Topham K."/>
            <person name="Topping I."/>
            <person name="Tsamla T."/>
            <person name="Vassiliev H."/>
            <person name="Vo A."/>
            <person name="Wangchuk T."/>
            <person name="Wangdi T."/>
            <person name="Weiand M."/>
            <person name="Wilkinson J."/>
            <person name="Wilson A."/>
            <person name="Yadav S."/>
            <person name="Young G."/>
            <person name="Yu Q."/>
            <person name="Zembek L."/>
            <person name="Zhong D."/>
            <person name="Zimmer A."/>
            <person name="Zwirko Z."/>
            <person name="Jaffe D.B."/>
            <person name="Alvarez P."/>
            <person name="Brockman W."/>
            <person name="Butler J."/>
            <person name="Chin C."/>
            <person name="Gnerre S."/>
            <person name="Grabherr M."/>
            <person name="Kleber M."/>
            <person name="Mauceli E."/>
            <person name="MacCallum I."/>
        </authorList>
    </citation>
    <scope>NUCLEOTIDE SEQUENCE [LARGE SCALE GENOMIC DNA]</scope>
    <source>
        <strain evidence="5">Tucson 15010-1051.87</strain>
    </source>
</reference>
<dbReference type="InParanoid" id="B4LMN7"/>
<keyword evidence="5" id="KW-1185">Reference proteome</keyword>
<dbReference type="PANTHER" id="PTHR32215">
    <property type="entry name" value="CILIA- AND FLAGELLA-ASSOCIATED PROTEIN 57"/>
    <property type="match status" value="1"/>
</dbReference>
<dbReference type="KEGG" id="dvi:6625593"/>
<evidence type="ECO:0008006" key="6">
    <source>
        <dbReference type="Google" id="ProtNLM"/>
    </source>
</evidence>
<dbReference type="EMBL" id="CH940648">
    <property type="protein sequence ID" value="EDW60024.1"/>
    <property type="molecule type" value="Genomic_DNA"/>
</dbReference>
<dbReference type="PANTHER" id="PTHR32215:SF0">
    <property type="entry name" value="CILIA- AND FLAGELLA-ASSOCIATED PROTEIN 57"/>
    <property type="match status" value="1"/>
</dbReference>
<organism evidence="4 5">
    <name type="scientific">Drosophila virilis</name>
    <name type="common">Fruit fly</name>
    <dbReference type="NCBI Taxonomy" id="7244"/>
    <lineage>
        <taxon>Eukaryota</taxon>
        <taxon>Metazoa</taxon>
        <taxon>Ecdysozoa</taxon>
        <taxon>Arthropoda</taxon>
        <taxon>Hexapoda</taxon>
        <taxon>Insecta</taxon>
        <taxon>Pterygota</taxon>
        <taxon>Neoptera</taxon>
        <taxon>Endopterygota</taxon>
        <taxon>Diptera</taxon>
        <taxon>Brachycera</taxon>
        <taxon>Muscomorpha</taxon>
        <taxon>Ephydroidea</taxon>
        <taxon>Drosophilidae</taxon>
        <taxon>Drosophila</taxon>
    </lineage>
</organism>
<dbReference type="FunCoup" id="B4LMN7">
    <property type="interactions" value="12"/>
</dbReference>
<dbReference type="PROSITE" id="PS50082">
    <property type="entry name" value="WD_REPEATS_2"/>
    <property type="match status" value="2"/>
</dbReference>
<protein>
    <recommendedName>
        <fullName evidence="6">Cilia- and flagella-associated protein 57</fullName>
    </recommendedName>
</protein>
<dbReference type="AlphaFoldDB" id="B4LMN7"/>
<dbReference type="InterPro" id="IPR015943">
    <property type="entry name" value="WD40/YVTN_repeat-like_dom_sf"/>
</dbReference>
<feature type="coiled-coil region" evidence="2">
    <location>
        <begin position="819"/>
        <end position="861"/>
    </location>
</feature>
<dbReference type="OMA" id="FPHCNAV"/>
<dbReference type="PhylomeDB" id="B4LMN7"/>
<dbReference type="FunFam" id="2.130.10.10:FF:000271">
    <property type="entry name" value="cilia- and flagella-associated protein 57"/>
    <property type="match status" value="1"/>
</dbReference>
<feature type="coiled-coil region" evidence="2">
    <location>
        <begin position="895"/>
        <end position="925"/>
    </location>
</feature>
<keyword evidence="2" id="KW-0175">Coiled coil</keyword>
<dbReference type="PROSITE" id="PS50294">
    <property type="entry name" value="WD_REPEATS_REGION"/>
    <property type="match status" value="1"/>
</dbReference>
<dbReference type="SMART" id="SM00320">
    <property type="entry name" value="WD40"/>
    <property type="match status" value="5"/>
</dbReference>